<dbReference type="RefSeq" id="WP_238746262.1">
    <property type="nucleotide sequence ID" value="NZ_JAKOOW010000017.1"/>
</dbReference>
<proteinExistence type="predicted"/>
<accession>A0ABS9NME2</accession>
<evidence type="ECO:0000256" key="1">
    <source>
        <dbReference type="SAM" id="MobiDB-lite"/>
    </source>
</evidence>
<evidence type="ECO:0000313" key="3">
    <source>
        <dbReference type="Proteomes" id="UP001298424"/>
    </source>
</evidence>
<feature type="region of interest" description="Disordered" evidence="1">
    <location>
        <begin position="33"/>
        <end position="54"/>
    </location>
</feature>
<name>A0ABS9NME2_9NEIS</name>
<keyword evidence="3" id="KW-1185">Reference proteome</keyword>
<evidence type="ECO:0000313" key="2">
    <source>
        <dbReference type="EMBL" id="MCG6503710.1"/>
    </source>
</evidence>
<dbReference type="Proteomes" id="UP001298424">
    <property type="component" value="Unassembled WGS sequence"/>
</dbReference>
<comment type="caution">
    <text evidence="2">The sequence shown here is derived from an EMBL/GenBank/DDBJ whole genome shotgun (WGS) entry which is preliminary data.</text>
</comment>
<reference evidence="2 3" key="1">
    <citation type="submission" date="2022-02" db="EMBL/GenBank/DDBJ databases">
        <title>Genome sequence data of Kingella unionensis sp. nov. strain CICC 24913 (CCUG 75125).</title>
        <authorList>
            <person name="Xiao M."/>
        </authorList>
    </citation>
    <scope>NUCLEOTIDE SEQUENCE [LARGE SCALE GENOMIC DNA]</scope>
    <source>
        <strain evidence="2 3">CICC 24913</strain>
    </source>
</reference>
<protein>
    <submittedName>
        <fullName evidence="2">Uncharacterized protein</fullName>
    </submittedName>
</protein>
<organism evidence="2 3">
    <name type="scientific">Kingella pumchi</name>
    <dbReference type="NCBI Taxonomy" id="2779506"/>
    <lineage>
        <taxon>Bacteria</taxon>
        <taxon>Pseudomonadati</taxon>
        <taxon>Pseudomonadota</taxon>
        <taxon>Betaproteobacteria</taxon>
        <taxon>Neisseriales</taxon>
        <taxon>Neisseriaceae</taxon>
        <taxon>Kingella</taxon>
    </lineage>
</organism>
<sequence length="54" mass="5771">MDNPENKAARIVGQSRQPENGYTAFSGCFWTAGKGKPPEYRDSGGVGRKRAGAV</sequence>
<gene>
    <name evidence="2" type="ORF">MB824_04255</name>
</gene>
<dbReference type="EMBL" id="JAKOOW010000017">
    <property type="protein sequence ID" value="MCG6503710.1"/>
    <property type="molecule type" value="Genomic_DNA"/>
</dbReference>